<dbReference type="PANTHER" id="PTHR45689:SF5">
    <property type="entry name" value="I[[H]] CHANNEL, ISOFORM E"/>
    <property type="match status" value="1"/>
</dbReference>
<dbReference type="Pfam" id="PF00520">
    <property type="entry name" value="Ion_trans"/>
    <property type="match status" value="1"/>
</dbReference>
<dbReference type="SUPFAM" id="SSF51206">
    <property type="entry name" value="cAMP-binding domain-like"/>
    <property type="match status" value="1"/>
</dbReference>
<evidence type="ECO:0000256" key="3">
    <source>
        <dbReference type="ARBA" id="ARBA00022989"/>
    </source>
</evidence>
<keyword evidence="3 5" id="KW-1133">Transmembrane helix</keyword>
<dbReference type="InterPro" id="IPR051413">
    <property type="entry name" value="K/Na_HCN_channel"/>
</dbReference>
<dbReference type="InterPro" id="IPR005821">
    <property type="entry name" value="Ion_trans_dom"/>
</dbReference>
<dbReference type="GO" id="GO:0005249">
    <property type="term" value="F:voltage-gated potassium channel activity"/>
    <property type="evidence" value="ECO:0007669"/>
    <property type="project" value="TreeGrafter"/>
</dbReference>
<evidence type="ECO:0000256" key="1">
    <source>
        <dbReference type="ARBA" id="ARBA00004141"/>
    </source>
</evidence>
<dbReference type="GO" id="GO:0003254">
    <property type="term" value="P:regulation of membrane depolarization"/>
    <property type="evidence" value="ECO:0007669"/>
    <property type="project" value="TreeGrafter"/>
</dbReference>
<gene>
    <name evidence="7" type="ORF">ACAT0790_LOCUS38371</name>
</gene>
<dbReference type="EMBL" id="HBGE01064140">
    <property type="protein sequence ID" value="CAD9161606.1"/>
    <property type="molecule type" value="Transcribed_RNA"/>
</dbReference>
<feature type="transmembrane region" description="Helical" evidence="5">
    <location>
        <begin position="106"/>
        <end position="133"/>
    </location>
</feature>
<dbReference type="InterPro" id="IPR018490">
    <property type="entry name" value="cNMP-bd_dom_sf"/>
</dbReference>
<dbReference type="GO" id="GO:0098855">
    <property type="term" value="C:HCN channel complex"/>
    <property type="evidence" value="ECO:0007669"/>
    <property type="project" value="TreeGrafter"/>
</dbReference>
<evidence type="ECO:0000256" key="5">
    <source>
        <dbReference type="SAM" id="Phobius"/>
    </source>
</evidence>
<dbReference type="PANTHER" id="PTHR45689">
    <property type="entry name" value="I[[H]] CHANNEL, ISOFORM E"/>
    <property type="match status" value="1"/>
</dbReference>
<feature type="transmembrane region" description="Helical" evidence="5">
    <location>
        <begin position="185"/>
        <end position="205"/>
    </location>
</feature>
<dbReference type="InterPro" id="IPR014710">
    <property type="entry name" value="RmlC-like_jellyroll"/>
</dbReference>
<keyword evidence="2 5" id="KW-0812">Transmembrane</keyword>
<protein>
    <recommendedName>
        <fullName evidence="6">Ion transport domain-containing protein</fullName>
    </recommendedName>
</protein>
<dbReference type="Gene3D" id="2.60.120.10">
    <property type="entry name" value="Jelly Rolls"/>
    <property type="match status" value="1"/>
</dbReference>
<evidence type="ECO:0000313" key="7">
    <source>
        <dbReference type="EMBL" id="CAD9161606.1"/>
    </source>
</evidence>
<reference evidence="7" key="1">
    <citation type="submission" date="2021-01" db="EMBL/GenBank/DDBJ databases">
        <authorList>
            <person name="Corre E."/>
            <person name="Pelletier E."/>
            <person name="Niang G."/>
            <person name="Scheremetjew M."/>
            <person name="Finn R."/>
            <person name="Kale V."/>
            <person name="Holt S."/>
            <person name="Cochrane G."/>
            <person name="Meng A."/>
            <person name="Brown T."/>
            <person name="Cohen L."/>
        </authorList>
    </citation>
    <scope>NUCLEOTIDE SEQUENCE</scope>
    <source>
        <strain evidence="7">OF101</strain>
    </source>
</reference>
<sequence length="430" mass="48847">MIMEWATRLFWTIDMVWSSFTAVVLEDGTVEFSHMYILKRYAKSWLLLDIVINGVDWAMTVLSSSGAEFISLARIFRIVRVMRLLRLVRMQELLTTITERIQSDKLSLLLSVVKIVVFVLSTSHLVACVWWGIGARTTSGQTWVKGSRYDNAGLTQKYLASLHWSLAQFTGGMDEITPEDPLERFYASLVWVFAFVASAIIVSTLTSNLTQLHIIGGARARQIATLRKYLTQNSVSSNLALRVQRSAQHAVNGEIQQESVELLAVVSEPLKIEMHFAMYTSVARTHPFFADFVHEAPTVMRRICHYAMSTMLLIAGDVIFTRGEELDDPKMFWVWKGSVTYVNPYSEPLTLKDKQWIAEPALWTRWRHRGTLTATNDAKLVCLDAKSFQDISTRHKYDEGFDPKLFAADFVENLNQTAGVDDLTSLCVRP</sequence>
<comment type="subcellular location">
    <subcellularLocation>
        <location evidence="1">Membrane</location>
        <topology evidence="1">Multi-pass membrane protein</topology>
    </subcellularLocation>
</comment>
<evidence type="ECO:0000256" key="2">
    <source>
        <dbReference type="ARBA" id="ARBA00022692"/>
    </source>
</evidence>
<keyword evidence="4 5" id="KW-0472">Membrane</keyword>
<dbReference type="AlphaFoldDB" id="A0A7S1WD12"/>
<feature type="domain" description="Ion transport" evidence="6">
    <location>
        <begin position="20"/>
        <end position="211"/>
    </location>
</feature>
<evidence type="ECO:0000256" key="4">
    <source>
        <dbReference type="ARBA" id="ARBA00023136"/>
    </source>
</evidence>
<accession>A0A7S1WD12</accession>
<dbReference type="GO" id="GO:0035725">
    <property type="term" value="P:sodium ion transmembrane transport"/>
    <property type="evidence" value="ECO:0007669"/>
    <property type="project" value="TreeGrafter"/>
</dbReference>
<evidence type="ECO:0000259" key="6">
    <source>
        <dbReference type="Pfam" id="PF00520"/>
    </source>
</evidence>
<organism evidence="7">
    <name type="scientific">Alexandrium catenella</name>
    <name type="common">Red tide dinoflagellate</name>
    <name type="synonym">Gonyaulax catenella</name>
    <dbReference type="NCBI Taxonomy" id="2925"/>
    <lineage>
        <taxon>Eukaryota</taxon>
        <taxon>Sar</taxon>
        <taxon>Alveolata</taxon>
        <taxon>Dinophyceae</taxon>
        <taxon>Gonyaulacales</taxon>
        <taxon>Pyrocystaceae</taxon>
        <taxon>Alexandrium</taxon>
    </lineage>
</organism>
<dbReference type="Gene3D" id="1.10.287.70">
    <property type="match status" value="1"/>
</dbReference>
<name>A0A7S1WD12_ALECA</name>
<dbReference type="SUPFAM" id="SSF81324">
    <property type="entry name" value="Voltage-gated potassium channels"/>
    <property type="match status" value="1"/>
</dbReference>
<proteinExistence type="predicted"/>